<dbReference type="NCBIfam" id="TIGR00614">
    <property type="entry name" value="recQ_fam"/>
    <property type="match status" value="1"/>
</dbReference>
<feature type="compositionally biased region" description="Basic and acidic residues" evidence="22">
    <location>
        <begin position="536"/>
        <end position="554"/>
    </location>
</feature>
<keyword evidence="8 21" id="KW-0547">Nucleotide-binding</keyword>
<dbReference type="CDD" id="cd18794">
    <property type="entry name" value="SF2_C_RecQ"/>
    <property type="match status" value="1"/>
</dbReference>
<dbReference type="GO" id="GO:0045934">
    <property type="term" value="P:negative regulation of nucleobase-containing compound metabolic process"/>
    <property type="evidence" value="ECO:0007669"/>
    <property type="project" value="UniProtKB-ARBA"/>
</dbReference>
<dbReference type="GO" id="GO:0005737">
    <property type="term" value="C:cytoplasm"/>
    <property type="evidence" value="ECO:0007669"/>
    <property type="project" value="TreeGrafter"/>
</dbReference>
<evidence type="ECO:0000313" key="26">
    <source>
        <dbReference type="Proteomes" id="UP001497623"/>
    </source>
</evidence>
<keyword evidence="4" id="KW-0597">Phosphoprotein</keyword>
<keyword evidence="9" id="KW-0227">DNA damage</keyword>
<evidence type="ECO:0000256" key="17">
    <source>
        <dbReference type="ARBA" id="ARBA00023242"/>
    </source>
</evidence>
<evidence type="ECO:0000256" key="5">
    <source>
        <dbReference type="ARBA" id="ARBA00022618"/>
    </source>
</evidence>
<dbReference type="InterPro" id="IPR002464">
    <property type="entry name" value="DNA/RNA_helicase_DEAH_CS"/>
</dbReference>
<keyword evidence="15" id="KW-0234">DNA repair</keyword>
<reference evidence="25 26" key="1">
    <citation type="submission" date="2024-05" db="EMBL/GenBank/DDBJ databases">
        <authorList>
            <person name="Wallberg A."/>
        </authorList>
    </citation>
    <scope>NUCLEOTIDE SEQUENCE [LARGE SCALE GENOMIC DNA]</scope>
</reference>
<keyword evidence="6" id="KW-0235">DNA replication</keyword>
<dbReference type="SMART" id="SM00487">
    <property type="entry name" value="DEXDc"/>
    <property type="match status" value="1"/>
</dbReference>
<feature type="region of interest" description="Disordered" evidence="22">
    <location>
        <begin position="475"/>
        <end position="506"/>
    </location>
</feature>
<evidence type="ECO:0000256" key="11">
    <source>
        <dbReference type="ARBA" id="ARBA00022806"/>
    </source>
</evidence>
<dbReference type="SUPFAM" id="SSF52540">
    <property type="entry name" value="P-loop containing nucleoside triphosphate hydrolases"/>
    <property type="match status" value="1"/>
</dbReference>
<feature type="domain" description="Helicase ATP-binding" evidence="23">
    <location>
        <begin position="32"/>
        <end position="207"/>
    </location>
</feature>
<evidence type="ECO:0000256" key="9">
    <source>
        <dbReference type="ARBA" id="ARBA00022763"/>
    </source>
</evidence>
<dbReference type="PANTHER" id="PTHR13710:SF152">
    <property type="entry name" value="ATP-DEPENDENT DNA HELICASE Q5"/>
    <property type="match status" value="1"/>
</dbReference>
<dbReference type="InterPro" id="IPR014001">
    <property type="entry name" value="Helicase_ATP-bd"/>
</dbReference>
<evidence type="ECO:0000256" key="20">
    <source>
        <dbReference type="ARBA" id="ARBA00049360"/>
    </source>
</evidence>
<feature type="domain" description="Helicase C-terminal" evidence="24">
    <location>
        <begin position="239"/>
        <end position="401"/>
    </location>
</feature>
<feature type="region of interest" description="Disordered" evidence="22">
    <location>
        <begin position="520"/>
        <end position="559"/>
    </location>
</feature>
<dbReference type="GO" id="GO:0046872">
    <property type="term" value="F:metal ion binding"/>
    <property type="evidence" value="ECO:0007669"/>
    <property type="project" value="UniProtKB-KW"/>
</dbReference>
<comment type="catalytic activity">
    <reaction evidence="19 21">
        <text>Couples ATP hydrolysis with the unwinding of duplex DNA by translocating in the 3'-5' direction.</text>
        <dbReference type="EC" id="5.6.2.4"/>
    </reaction>
</comment>
<dbReference type="Gene3D" id="3.40.50.300">
    <property type="entry name" value="P-loop containing nucleotide triphosphate hydrolases"/>
    <property type="match status" value="2"/>
</dbReference>
<evidence type="ECO:0000259" key="24">
    <source>
        <dbReference type="PROSITE" id="PS51194"/>
    </source>
</evidence>
<comment type="cofactor">
    <cofactor evidence="1">
        <name>Zn(2+)</name>
        <dbReference type="ChEBI" id="CHEBI:29105"/>
    </cofactor>
</comment>
<evidence type="ECO:0000256" key="13">
    <source>
        <dbReference type="ARBA" id="ARBA00022840"/>
    </source>
</evidence>
<evidence type="ECO:0000256" key="4">
    <source>
        <dbReference type="ARBA" id="ARBA00022553"/>
    </source>
</evidence>
<keyword evidence="13 21" id="KW-0067">ATP-binding</keyword>
<evidence type="ECO:0000256" key="6">
    <source>
        <dbReference type="ARBA" id="ARBA00022705"/>
    </source>
</evidence>
<dbReference type="GO" id="GO:0005694">
    <property type="term" value="C:chromosome"/>
    <property type="evidence" value="ECO:0007669"/>
    <property type="project" value="TreeGrafter"/>
</dbReference>
<keyword evidence="16" id="KW-0413">Isomerase</keyword>
<evidence type="ECO:0000256" key="2">
    <source>
        <dbReference type="ARBA" id="ARBA00004642"/>
    </source>
</evidence>
<evidence type="ECO:0000256" key="15">
    <source>
        <dbReference type="ARBA" id="ARBA00023204"/>
    </source>
</evidence>
<dbReference type="PANTHER" id="PTHR13710">
    <property type="entry name" value="DNA HELICASE RECQ FAMILY MEMBER"/>
    <property type="match status" value="1"/>
</dbReference>
<dbReference type="GO" id="GO:0003677">
    <property type="term" value="F:DNA binding"/>
    <property type="evidence" value="ECO:0007669"/>
    <property type="project" value="UniProtKB-KW"/>
</dbReference>
<proteinExistence type="inferred from homology"/>
<dbReference type="Pfam" id="PF00271">
    <property type="entry name" value="Helicase_C"/>
    <property type="match status" value="1"/>
</dbReference>
<dbReference type="GO" id="GO:0000724">
    <property type="term" value="P:double-strand break repair via homologous recombination"/>
    <property type="evidence" value="ECO:0007669"/>
    <property type="project" value="TreeGrafter"/>
</dbReference>
<evidence type="ECO:0000256" key="22">
    <source>
        <dbReference type="SAM" id="MobiDB-lite"/>
    </source>
</evidence>
<feature type="compositionally biased region" description="Basic and acidic residues" evidence="22">
    <location>
        <begin position="497"/>
        <end position="506"/>
    </location>
</feature>
<evidence type="ECO:0000256" key="16">
    <source>
        <dbReference type="ARBA" id="ARBA00023235"/>
    </source>
</evidence>
<comment type="similarity">
    <text evidence="3 21">Belongs to the helicase family. RecQ subfamily.</text>
</comment>
<dbReference type="EC" id="5.6.2.4" evidence="21"/>
<sequence length="638" mass="72689">MAISPKENINEKISKYNTHDAKLSGLQRGAVLALFNGSNDVFVSMPTGSGKSLCYQLPAVMAEGKVAIVVSPLIALIKDQLEHLQKLRITAESINSKMGTKERKRVLADLSCMKPNTRLLYITPEQAATSFFQDLLRRLNNYGKLSYMVVDEAHCVSQWGHDFRPDYLKLGKLRELAPHATWVALTATATPKVVEDIFKQLQLRKVSKFKTGCFRSNLFYDVSFKDALEDPFEDLKDFVVKSLGVGWEENRSNKSGCGIIYCRTRDATNELATQLSRKGVLTKAYNAGLKDKERAQVQEDWMDGKVPVITATVAFGMGVDKASVRFVVHWSVPQSMAGYYQESGRAGRDGKPSHCRIYYSKTERDTVLFLLRKDMGLAKSSGKVHKERQAESAIKSFEDIVKFVEVPLCRHLSFSKFFGDEEKPKCVKNCDYCCNPRKTEKFVQDWNSAVVRKEMRKNFKSFAVYEDVSELDNMYGGGRRGAKREAAEYENDDDEGDRAKEAETQARKERTALIKNEFAARRKAQSKAKGGPSNWAEEKREKERAEREHKEQAKRSKLRAAEFTSSKIPGLTVPTRQSQWYLTDQGFSLFQTNTMCIKKYVYKNNAVERGVILVKMQYFLFTILNNYLIFKNQLMYLI</sequence>
<evidence type="ECO:0000256" key="21">
    <source>
        <dbReference type="RuleBase" id="RU364117"/>
    </source>
</evidence>
<dbReference type="FunFam" id="3.40.50.300:FF:000614">
    <property type="entry name" value="ATP-dependent DNA helicase"/>
    <property type="match status" value="1"/>
</dbReference>
<evidence type="ECO:0000256" key="19">
    <source>
        <dbReference type="ARBA" id="ARBA00034617"/>
    </source>
</evidence>
<organism evidence="25 26">
    <name type="scientific">Meganyctiphanes norvegica</name>
    <name type="common">Northern krill</name>
    <name type="synonym">Thysanopoda norvegica</name>
    <dbReference type="NCBI Taxonomy" id="48144"/>
    <lineage>
        <taxon>Eukaryota</taxon>
        <taxon>Metazoa</taxon>
        <taxon>Ecdysozoa</taxon>
        <taxon>Arthropoda</taxon>
        <taxon>Crustacea</taxon>
        <taxon>Multicrustacea</taxon>
        <taxon>Malacostraca</taxon>
        <taxon>Eumalacostraca</taxon>
        <taxon>Eucarida</taxon>
        <taxon>Euphausiacea</taxon>
        <taxon>Euphausiidae</taxon>
        <taxon>Meganyctiphanes</taxon>
    </lineage>
</organism>
<dbReference type="Pfam" id="PF00270">
    <property type="entry name" value="DEAD"/>
    <property type="match status" value="1"/>
</dbReference>
<dbReference type="GO" id="GO:0043138">
    <property type="term" value="F:3'-5' DNA helicase activity"/>
    <property type="evidence" value="ECO:0007669"/>
    <property type="project" value="UniProtKB-EC"/>
</dbReference>
<evidence type="ECO:0000256" key="1">
    <source>
        <dbReference type="ARBA" id="ARBA00001947"/>
    </source>
</evidence>
<dbReference type="FunFam" id="3.40.50.300:FF:000444">
    <property type="entry name" value="ATP-dependent DNA helicase"/>
    <property type="match status" value="1"/>
</dbReference>
<dbReference type="Pfam" id="PF16124">
    <property type="entry name" value="RecQ_Zn_bind"/>
    <property type="match status" value="1"/>
</dbReference>
<keyword evidence="11 21" id="KW-0347">Helicase</keyword>
<dbReference type="GO" id="GO:0051301">
    <property type="term" value="P:cell division"/>
    <property type="evidence" value="ECO:0007669"/>
    <property type="project" value="UniProtKB-KW"/>
</dbReference>
<dbReference type="GO" id="GO:0005654">
    <property type="term" value="C:nucleoplasm"/>
    <property type="evidence" value="ECO:0007669"/>
    <property type="project" value="UniProtKB-SubCell"/>
</dbReference>
<gene>
    <name evidence="25" type="ORF">MNOR_LOCUS33037</name>
</gene>
<keyword evidence="18" id="KW-0131">Cell cycle</keyword>
<dbReference type="InterPro" id="IPR032284">
    <property type="entry name" value="RecQ_Zn-bd"/>
</dbReference>
<dbReference type="PROSITE" id="PS51194">
    <property type="entry name" value="HELICASE_CTER"/>
    <property type="match status" value="1"/>
</dbReference>
<evidence type="ECO:0000256" key="12">
    <source>
        <dbReference type="ARBA" id="ARBA00022833"/>
    </source>
</evidence>
<feature type="non-terminal residue" evidence="25">
    <location>
        <position position="638"/>
    </location>
</feature>
<comment type="caution">
    <text evidence="25">The sequence shown here is derived from an EMBL/GenBank/DDBJ whole genome shotgun (WGS) entry which is preliminary data.</text>
</comment>
<dbReference type="InterPro" id="IPR004589">
    <property type="entry name" value="DNA_helicase_ATP-dep_RecQ"/>
</dbReference>
<evidence type="ECO:0000256" key="3">
    <source>
        <dbReference type="ARBA" id="ARBA00005446"/>
    </source>
</evidence>
<dbReference type="SMART" id="SM00490">
    <property type="entry name" value="HELICc"/>
    <property type="match status" value="1"/>
</dbReference>
<dbReference type="InterPro" id="IPR011545">
    <property type="entry name" value="DEAD/DEAH_box_helicase_dom"/>
</dbReference>
<comment type="catalytic activity">
    <reaction evidence="20 21">
        <text>ATP + H2O = ADP + phosphate + H(+)</text>
        <dbReference type="Rhea" id="RHEA:13065"/>
        <dbReference type="ChEBI" id="CHEBI:15377"/>
        <dbReference type="ChEBI" id="CHEBI:15378"/>
        <dbReference type="ChEBI" id="CHEBI:30616"/>
        <dbReference type="ChEBI" id="CHEBI:43474"/>
        <dbReference type="ChEBI" id="CHEBI:456216"/>
    </reaction>
</comment>
<dbReference type="InterPro" id="IPR027417">
    <property type="entry name" value="P-loop_NTPase"/>
</dbReference>
<keyword evidence="7" id="KW-0479">Metal-binding</keyword>
<dbReference type="PROSITE" id="PS51192">
    <property type="entry name" value="HELICASE_ATP_BIND_1"/>
    <property type="match status" value="1"/>
</dbReference>
<dbReference type="GO" id="GO:0005524">
    <property type="term" value="F:ATP binding"/>
    <property type="evidence" value="ECO:0007669"/>
    <property type="project" value="UniProtKB-KW"/>
</dbReference>
<keyword evidence="26" id="KW-1185">Reference proteome</keyword>
<keyword evidence="5" id="KW-0132">Cell division</keyword>
<evidence type="ECO:0000256" key="8">
    <source>
        <dbReference type="ARBA" id="ARBA00022741"/>
    </source>
</evidence>
<comment type="subcellular location">
    <subcellularLocation>
        <location evidence="2">Nucleus</location>
        <location evidence="2">Nucleoplasm</location>
    </subcellularLocation>
</comment>
<evidence type="ECO:0000313" key="25">
    <source>
        <dbReference type="EMBL" id="CAL4163656.1"/>
    </source>
</evidence>
<dbReference type="InterPro" id="IPR001650">
    <property type="entry name" value="Helicase_C-like"/>
</dbReference>
<dbReference type="Proteomes" id="UP001497623">
    <property type="component" value="Unassembled WGS sequence"/>
</dbReference>
<name>A0AAV2S6S1_MEGNR</name>
<keyword evidence="17 21" id="KW-0539">Nucleus</keyword>
<keyword evidence="14" id="KW-0238">DNA-binding</keyword>
<evidence type="ECO:0000256" key="14">
    <source>
        <dbReference type="ARBA" id="ARBA00023125"/>
    </source>
</evidence>
<keyword evidence="12" id="KW-0862">Zinc</keyword>
<evidence type="ECO:0000256" key="18">
    <source>
        <dbReference type="ARBA" id="ARBA00023306"/>
    </source>
</evidence>
<dbReference type="EMBL" id="CAXKWB010046402">
    <property type="protein sequence ID" value="CAL4163656.1"/>
    <property type="molecule type" value="Genomic_DNA"/>
</dbReference>
<evidence type="ECO:0000256" key="10">
    <source>
        <dbReference type="ARBA" id="ARBA00022801"/>
    </source>
</evidence>
<keyword evidence="10 21" id="KW-0378">Hydrolase</keyword>
<dbReference type="GO" id="GO:0016787">
    <property type="term" value="F:hydrolase activity"/>
    <property type="evidence" value="ECO:0007669"/>
    <property type="project" value="UniProtKB-KW"/>
</dbReference>
<evidence type="ECO:0000256" key="7">
    <source>
        <dbReference type="ARBA" id="ARBA00022723"/>
    </source>
</evidence>
<dbReference type="PROSITE" id="PS00690">
    <property type="entry name" value="DEAH_ATP_HELICASE"/>
    <property type="match status" value="1"/>
</dbReference>
<protein>
    <recommendedName>
        <fullName evidence="21">ATP-dependent DNA helicase</fullName>
        <ecNumber evidence="21">5.6.2.4</ecNumber>
    </recommendedName>
</protein>
<dbReference type="AlphaFoldDB" id="A0AAV2S6S1"/>
<evidence type="ECO:0000259" key="23">
    <source>
        <dbReference type="PROSITE" id="PS51192"/>
    </source>
</evidence>
<accession>A0AAV2S6S1</accession>
<dbReference type="GO" id="GO:0006260">
    <property type="term" value="P:DNA replication"/>
    <property type="evidence" value="ECO:0007669"/>
    <property type="project" value="UniProtKB-KW"/>
</dbReference>
<dbReference type="GO" id="GO:0009378">
    <property type="term" value="F:four-way junction helicase activity"/>
    <property type="evidence" value="ECO:0007669"/>
    <property type="project" value="TreeGrafter"/>
</dbReference>
<dbReference type="GO" id="GO:0010605">
    <property type="term" value="P:negative regulation of macromolecule metabolic process"/>
    <property type="evidence" value="ECO:0007669"/>
    <property type="project" value="UniProtKB-ARBA"/>
</dbReference>